<keyword evidence="1" id="KW-0472">Membrane</keyword>
<dbReference type="Proteomes" id="UP000028623">
    <property type="component" value="Unassembled WGS sequence"/>
</dbReference>
<evidence type="ECO:0000313" key="3">
    <source>
        <dbReference type="Proteomes" id="UP000028623"/>
    </source>
</evidence>
<keyword evidence="1" id="KW-0812">Transmembrane</keyword>
<organism evidence="2 3">
    <name type="scientific">Epilithonimonas lactis</name>
    <dbReference type="NCBI Taxonomy" id="421072"/>
    <lineage>
        <taxon>Bacteria</taxon>
        <taxon>Pseudomonadati</taxon>
        <taxon>Bacteroidota</taxon>
        <taxon>Flavobacteriia</taxon>
        <taxon>Flavobacteriales</taxon>
        <taxon>Weeksellaceae</taxon>
        <taxon>Chryseobacterium group</taxon>
        <taxon>Epilithonimonas</taxon>
    </lineage>
</organism>
<keyword evidence="3" id="KW-1185">Reference proteome</keyword>
<accession>A0A085BMM7</accession>
<sequence length="84" mass="9455">MANQKGTSFAWKKILIFKNMKRNVEIIFAGIFGTAAVLGVLVARKYLRNRVYNSDYSDHHLLFGNSKRSPYAAADDGVELDAFL</sequence>
<dbReference type="AlphaFoldDB" id="A0A085BMM7"/>
<proteinExistence type="predicted"/>
<protein>
    <submittedName>
        <fullName evidence="2">Uncharacterized protein</fullName>
    </submittedName>
</protein>
<gene>
    <name evidence="2" type="ORF">IO89_03910</name>
</gene>
<dbReference type="EMBL" id="JPLY01000001">
    <property type="protein sequence ID" value="KFC23722.1"/>
    <property type="molecule type" value="Genomic_DNA"/>
</dbReference>
<feature type="transmembrane region" description="Helical" evidence="1">
    <location>
        <begin position="26"/>
        <end position="43"/>
    </location>
</feature>
<reference evidence="2 3" key="1">
    <citation type="submission" date="2014-07" db="EMBL/GenBank/DDBJ databases">
        <title>Epilithonimonas lactis LMG 22401 Genome.</title>
        <authorList>
            <person name="Pipes S.E."/>
            <person name="Stropko S.J."/>
        </authorList>
    </citation>
    <scope>NUCLEOTIDE SEQUENCE [LARGE SCALE GENOMIC DNA]</scope>
    <source>
        <strain evidence="2 3">LMG 24401</strain>
    </source>
</reference>
<dbReference type="eggNOG" id="ENOG50344H4">
    <property type="taxonomic scope" value="Bacteria"/>
</dbReference>
<dbReference type="STRING" id="421072.SAMN04488097_1750"/>
<comment type="caution">
    <text evidence="2">The sequence shown here is derived from an EMBL/GenBank/DDBJ whole genome shotgun (WGS) entry which is preliminary data.</text>
</comment>
<keyword evidence="1" id="KW-1133">Transmembrane helix</keyword>
<name>A0A085BMM7_9FLAO</name>
<evidence type="ECO:0000256" key="1">
    <source>
        <dbReference type="SAM" id="Phobius"/>
    </source>
</evidence>
<evidence type="ECO:0000313" key="2">
    <source>
        <dbReference type="EMBL" id="KFC23722.1"/>
    </source>
</evidence>